<gene>
    <name evidence="2" type="ORF">LCGC14_2041530</name>
</gene>
<dbReference type="CDD" id="cd00085">
    <property type="entry name" value="HNHc"/>
    <property type="match status" value="1"/>
</dbReference>
<proteinExistence type="predicted"/>
<name>A0A0F9ES15_9ZZZZ</name>
<dbReference type="AlphaFoldDB" id="A0A0F9ES15"/>
<dbReference type="InterPro" id="IPR029471">
    <property type="entry name" value="HNH_5"/>
</dbReference>
<dbReference type="Gene3D" id="1.10.30.50">
    <property type="match status" value="1"/>
</dbReference>
<organism evidence="2">
    <name type="scientific">marine sediment metagenome</name>
    <dbReference type="NCBI Taxonomy" id="412755"/>
    <lineage>
        <taxon>unclassified sequences</taxon>
        <taxon>metagenomes</taxon>
        <taxon>ecological metagenomes</taxon>
    </lineage>
</organism>
<protein>
    <recommendedName>
        <fullName evidence="1">HNH nuclease domain-containing protein</fullName>
    </recommendedName>
</protein>
<sequence>MGASGRIFVGGVVRCTECGEFKPLACYPNAKGCVYGRAGKCRACQRERYRDYSQTPAAKATRHRCNHSERGKERFSRYRQSARGKATRKRLAKAYAQTEAGRATAQRAAVKYCQSEHGRRIRVQTQARRDARQAALPATLTDDEWQAILMDYDYRCAYCRTPFNDNMVITQDHVLPLSRGGPYTEANIVPACGACNSQYRARLKLKPVPWKYHVA</sequence>
<reference evidence="2" key="1">
    <citation type="journal article" date="2015" name="Nature">
        <title>Complex archaea that bridge the gap between prokaryotes and eukaryotes.</title>
        <authorList>
            <person name="Spang A."/>
            <person name="Saw J.H."/>
            <person name="Jorgensen S.L."/>
            <person name="Zaremba-Niedzwiedzka K."/>
            <person name="Martijn J."/>
            <person name="Lind A.E."/>
            <person name="van Eijk R."/>
            <person name="Schleper C."/>
            <person name="Guy L."/>
            <person name="Ettema T.J."/>
        </authorList>
    </citation>
    <scope>NUCLEOTIDE SEQUENCE</scope>
</reference>
<evidence type="ECO:0000259" key="1">
    <source>
        <dbReference type="SMART" id="SM00507"/>
    </source>
</evidence>
<dbReference type="Pfam" id="PF14279">
    <property type="entry name" value="HNH_5"/>
    <property type="match status" value="1"/>
</dbReference>
<dbReference type="InterPro" id="IPR052892">
    <property type="entry name" value="NA-targeting_endonuclease"/>
</dbReference>
<dbReference type="InterPro" id="IPR003615">
    <property type="entry name" value="HNH_nuc"/>
</dbReference>
<dbReference type="PANTHER" id="PTHR33877:SF1">
    <property type="entry name" value="TYPE IV METHYL-DIRECTED RESTRICTION ENZYME ECOKMCRA"/>
    <property type="match status" value="1"/>
</dbReference>
<dbReference type="EMBL" id="LAZR01023948">
    <property type="protein sequence ID" value="KKL76774.1"/>
    <property type="molecule type" value="Genomic_DNA"/>
</dbReference>
<dbReference type="SMART" id="SM00507">
    <property type="entry name" value="HNHc"/>
    <property type="match status" value="1"/>
</dbReference>
<evidence type="ECO:0000313" key="2">
    <source>
        <dbReference type="EMBL" id="KKL76774.1"/>
    </source>
</evidence>
<dbReference type="PANTHER" id="PTHR33877">
    <property type="entry name" value="SLL1193 PROTEIN"/>
    <property type="match status" value="1"/>
</dbReference>
<feature type="domain" description="HNH nuclease" evidence="1">
    <location>
        <begin position="144"/>
        <end position="197"/>
    </location>
</feature>
<comment type="caution">
    <text evidence="2">The sequence shown here is derived from an EMBL/GenBank/DDBJ whole genome shotgun (WGS) entry which is preliminary data.</text>
</comment>
<accession>A0A0F9ES15</accession>